<organism evidence="1 2">
    <name type="scientific">Yersinia intermedia</name>
    <dbReference type="NCBI Taxonomy" id="631"/>
    <lineage>
        <taxon>Bacteria</taxon>
        <taxon>Pseudomonadati</taxon>
        <taxon>Pseudomonadota</taxon>
        <taxon>Gammaproteobacteria</taxon>
        <taxon>Enterobacterales</taxon>
        <taxon>Yersiniaceae</taxon>
        <taxon>Yersinia</taxon>
    </lineage>
</organism>
<dbReference type="RefSeq" id="WP_053010280.1">
    <property type="nucleotide sequence ID" value="NZ_CWJI01000017.1"/>
</dbReference>
<reference evidence="2" key="1">
    <citation type="submission" date="2015-03" db="EMBL/GenBank/DDBJ databases">
        <authorList>
            <consortium name="Pathogen Informatics"/>
        </authorList>
    </citation>
    <scope>NUCLEOTIDE SEQUENCE [LARGE SCALE GENOMIC DNA]</scope>
    <source>
        <strain evidence="2">R148</strain>
    </source>
</reference>
<dbReference type="AlphaFoldDB" id="A0A0H5M058"/>
<evidence type="ECO:0000313" key="1">
    <source>
        <dbReference type="EMBL" id="CRY56839.1"/>
    </source>
</evidence>
<dbReference type="Proteomes" id="UP000043316">
    <property type="component" value="Unassembled WGS sequence"/>
</dbReference>
<proteinExistence type="predicted"/>
<gene>
    <name evidence="1" type="primary">sseD</name>
    <name evidence="1" type="ORF">ERS008476_03884</name>
</gene>
<protein>
    <submittedName>
        <fullName evidence="1">Methyl-accepting chemotaxis protein</fullName>
    </submittedName>
</protein>
<dbReference type="InterPro" id="IPR008611">
    <property type="entry name" value="SctB2-like"/>
</dbReference>
<name>A0A0H5M058_YERIN</name>
<dbReference type="EMBL" id="CWJI01000017">
    <property type="protein sequence ID" value="CRY56839.1"/>
    <property type="molecule type" value="Genomic_DNA"/>
</dbReference>
<sequence length="196" mass="20776">MNIPVSHEVNSIRSTTSVDDINDLHESNINDVISSLSDVIFKMVELFKKMRDLLSCYNQKQEVLGWDLQVSSMNKKREAISDACSASTIGGVASICSGIGSFAGGAASISHGELAGHIGSGLGSISAGGLKIGEGALTRDADSERLIGDLQNNNSQSYGKSISDLQSKLGDSRQSIKELSKDITNLISQINMTVKL</sequence>
<accession>A0A0H5M058</accession>
<evidence type="ECO:0000313" key="2">
    <source>
        <dbReference type="Proteomes" id="UP000043316"/>
    </source>
</evidence>
<dbReference type="Pfam" id="PF05802">
    <property type="entry name" value="SctB2"/>
    <property type="match status" value="1"/>
</dbReference>